<evidence type="ECO:0000313" key="9">
    <source>
        <dbReference type="Proteomes" id="UP000651728"/>
    </source>
</evidence>
<evidence type="ECO:0000313" key="8">
    <source>
        <dbReference type="EMBL" id="GIH35936.1"/>
    </source>
</evidence>
<feature type="transmembrane region" description="Helical" evidence="7">
    <location>
        <begin position="214"/>
        <end position="236"/>
    </location>
</feature>
<feature type="transmembrane region" description="Helical" evidence="7">
    <location>
        <begin position="139"/>
        <end position="164"/>
    </location>
</feature>
<evidence type="ECO:0000256" key="3">
    <source>
        <dbReference type="ARBA" id="ARBA00022692"/>
    </source>
</evidence>
<keyword evidence="5 7" id="KW-0472">Membrane</keyword>
<dbReference type="EMBL" id="BOOB01000052">
    <property type="protein sequence ID" value="GIH35936.1"/>
    <property type="molecule type" value="Genomic_DNA"/>
</dbReference>
<dbReference type="Proteomes" id="UP000651728">
    <property type="component" value="Unassembled WGS sequence"/>
</dbReference>
<organism evidence="8 9">
    <name type="scientific">Microbispora amethystogenes</name>
    <dbReference type="NCBI Taxonomy" id="1427754"/>
    <lineage>
        <taxon>Bacteria</taxon>
        <taxon>Bacillati</taxon>
        <taxon>Actinomycetota</taxon>
        <taxon>Actinomycetes</taxon>
        <taxon>Streptosporangiales</taxon>
        <taxon>Streptosporangiaceae</taxon>
        <taxon>Microbispora</taxon>
    </lineage>
</organism>
<comment type="subcellular location">
    <subcellularLocation>
        <location evidence="1">Cell membrane</location>
        <topology evidence="1">Multi-pass membrane protein</topology>
    </subcellularLocation>
</comment>
<keyword evidence="9" id="KW-1185">Reference proteome</keyword>
<dbReference type="Pfam" id="PF03631">
    <property type="entry name" value="Virul_fac_BrkB"/>
    <property type="match status" value="1"/>
</dbReference>
<feature type="transmembrane region" description="Helical" evidence="7">
    <location>
        <begin position="184"/>
        <end position="202"/>
    </location>
</feature>
<accession>A0ABQ4FM92</accession>
<comment type="caution">
    <text evidence="8">The sequence shown here is derived from an EMBL/GenBank/DDBJ whole genome shotgun (WGS) entry which is preliminary data.</text>
</comment>
<gene>
    <name evidence="8" type="ORF">Mam01_61000</name>
</gene>
<dbReference type="PANTHER" id="PTHR30213">
    <property type="entry name" value="INNER MEMBRANE PROTEIN YHJD"/>
    <property type="match status" value="1"/>
</dbReference>
<dbReference type="PIRSF" id="PIRSF035875">
    <property type="entry name" value="RNase_BN"/>
    <property type="match status" value="1"/>
</dbReference>
<dbReference type="RefSeq" id="WP_204288607.1">
    <property type="nucleotide sequence ID" value="NZ_BAABEJ010000025.1"/>
</dbReference>
<dbReference type="NCBIfam" id="TIGR00765">
    <property type="entry name" value="yihY_not_rbn"/>
    <property type="match status" value="1"/>
</dbReference>
<feature type="region of interest" description="Disordered" evidence="6">
    <location>
        <begin position="284"/>
        <end position="312"/>
    </location>
</feature>
<evidence type="ECO:0000256" key="6">
    <source>
        <dbReference type="SAM" id="MobiDB-lite"/>
    </source>
</evidence>
<reference evidence="8 9" key="1">
    <citation type="submission" date="2021-01" db="EMBL/GenBank/DDBJ databases">
        <title>Whole genome shotgun sequence of Microbispora amethystogenes NBRC 101907.</title>
        <authorList>
            <person name="Komaki H."/>
            <person name="Tamura T."/>
        </authorList>
    </citation>
    <scope>NUCLEOTIDE SEQUENCE [LARGE SCALE GENOMIC DNA]</scope>
    <source>
        <strain evidence="8 9">NBRC 101907</strain>
    </source>
</reference>
<protein>
    <submittedName>
        <fullName evidence="8">Uncharacterized protein</fullName>
    </submittedName>
</protein>
<name>A0ABQ4FM92_9ACTN</name>
<evidence type="ECO:0000256" key="5">
    <source>
        <dbReference type="ARBA" id="ARBA00023136"/>
    </source>
</evidence>
<evidence type="ECO:0000256" key="2">
    <source>
        <dbReference type="ARBA" id="ARBA00022475"/>
    </source>
</evidence>
<evidence type="ECO:0000256" key="1">
    <source>
        <dbReference type="ARBA" id="ARBA00004651"/>
    </source>
</evidence>
<evidence type="ECO:0000256" key="7">
    <source>
        <dbReference type="SAM" id="Phobius"/>
    </source>
</evidence>
<dbReference type="InterPro" id="IPR017039">
    <property type="entry name" value="Virul_fac_BrkB"/>
</dbReference>
<sequence length="312" mass="32841">MGRVWPPAGQWPAIIRRVREEASRERLSLLAAGIAFWGTLSIFPMLMVVVAVYGLVADPRQVAGQLASFTRPLPPDVARLLVSQLTNAVRAGHRGFGAPLALSLVALLWASSRAVQALVRAVDAIYGSRRDRGFLRTRLTALLLTVAAIAGTSVLLALVAAFPVVLGHLGLGATARAAVSAGRWVMLVLLFGVGLALLYRYVPGARLEPGWRSVGWGLGLAIPALLLVSVGLSVFVSGFGRFDQTYGALGAVVVLMLWLYLSSLVVLFGAEINGAIERHAREAKAARAPGRAPSAPETPGAPDAPGSPLDRP</sequence>
<feature type="transmembrane region" description="Helical" evidence="7">
    <location>
        <begin position="27"/>
        <end position="56"/>
    </location>
</feature>
<evidence type="ECO:0000256" key="4">
    <source>
        <dbReference type="ARBA" id="ARBA00022989"/>
    </source>
</evidence>
<proteinExistence type="predicted"/>
<feature type="compositionally biased region" description="Low complexity" evidence="6">
    <location>
        <begin position="286"/>
        <end position="297"/>
    </location>
</feature>
<keyword evidence="3 7" id="KW-0812">Transmembrane</keyword>
<keyword evidence="2" id="KW-1003">Cell membrane</keyword>
<dbReference type="PANTHER" id="PTHR30213:SF0">
    <property type="entry name" value="UPF0761 MEMBRANE PROTEIN YIHY"/>
    <property type="match status" value="1"/>
</dbReference>
<feature type="transmembrane region" description="Helical" evidence="7">
    <location>
        <begin position="248"/>
        <end position="270"/>
    </location>
</feature>
<keyword evidence="4 7" id="KW-1133">Transmembrane helix</keyword>